<protein>
    <submittedName>
        <fullName evidence="2">Uncharacterized protein</fullName>
    </submittedName>
</protein>
<feature type="compositionally biased region" description="Basic residues" evidence="1">
    <location>
        <begin position="158"/>
        <end position="169"/>
    </location>
</feature>
<feature type="compositionally biased region" description="Gly residues" evidence="1">
    <location>
        <begin position="379"/>
        <end position="391"/>
    </location>
</feature>
<feature type="compositionally biased region" description="Low complexity" evidence="1">
    <location>
        <begin position="340"/>
        <end position="352"/>
    </location>
</feature>
<dbReference type="EMBL" id="CADCTL010000114">
    <property type="protein sequence ID" value="CAA9241531.1"/>
    <property type="molecule type" value="Genomic_DNA"/>
</dbReference>
<feature type="compositionally biased region" description="Low complexity" evidence="1">
    <location>
        <begin position="1"/>
        <end position="19"/>
    </location>
</feature>
<feature type="compositionally biased region" description="Basic residues" evidence="1">
    <location>
        <begin position="46"/>
        <end position="66"/>
    </location>
</feature>
<feature type="region of interest" description="Disordered" evidence="1">
    <location>
        <begin position="340"/>
        <end position="436"/>
    </location>
</feature>
<proteinExistence type="predicted"/>
<feature type="compositionally biased region" description="Basic residues" evidence="1">
    <location>
        <begin position="229"/>
        <end position="252"/>
    </location>
</feature>
<feature type="compositionally biased region" description="Gly residues" evidence="1">
    <location>
        <begin position="353"/>
        <end position="364"/>
    </location>
</feature>
<feature type="region of interest" description="Disordered" evidence="1">
    <location>
        <begin position="302"/>
        <end position="325"/>
    </location>
</feature>
<feature type="compositionally biased region" description="Basic and acidic residues" evidence="1">
    <location>
        <begin position="401"/>
        <end position="419"/>
    </location>
</feature>
<accession>A0A6J4I676</accession>
<feature type="region of interest" description="Disordered" evidence="1">
    <location>
        <begin position="1"/>
        <end position="259"/>
    </location>
</feature>
<evidence type="ECO:0000256" key="1">
    <source>
        <dbReference type="SAM" id="MobiDB-lite"/>
    </source>
</evidence>
<feature type="compositionally biased region" description="Basic and acidic residues" evidence="1">
    <location>
        <begin position="67"/>
        <end position="78"/>
    </location>
</feature>
<sequence>AGASSAAAPGGPQSRPASGARERARGRGPVAGAARAGHGADLPLRREHRPRARQRPPPRRLHGRTRAARDHGRADARRAARRRGGGGHRADSGGARPAGGRHGGAVAPGGAVRAAPAAGRGVPPRHDELRRAADRRSAGDRELGRFHRRAIGGGLRRGAPRPRFARRLRPPGAAVGQPGGGRAGGDARGGPRRGLRRGGRVAGAAADAGELRVGGGRRRGARGQPPLGRLRHPPHPRRGPCGRARNRQHRLARPAGRTLPRLRGVAAPIRLRRGDGRPLGRGPLRPRRQAAGADLAVLVGAGDRRPRLGHGAGRRDAEGGGAGGPQGCALGFGHAALRGPVAPRPLRAPAGAGDAGAGSPGAGRAGRDGGDGARVARQGGRGGRGAGGGGALPARRGAGGGDHRAPAGAAELRRVRDGAAGRGVAGALGAGRDGAV</sequence>
<feature type="compositionally biased region" description="Basic and acidic residues" evidence="1">
    <location>
        <begin position="124"/>
        <end position="145"/>
    </location>
</feature>
<feature type="compositionally biased region" description="Gly residues" evidence="1">
    <location>
        <begin position="420"/>
        <end position="436"/>
    </location>
</feature>
<gene>
    <name evidence="2" type="ORF">AVDCRST_MAG04-1642</name>
</gene>
<name>A0A6J4I676_9PROT</name>
<feature type="region of interest" description="Disordered" evidence="1">
    <location>
        <begin position="272"/>
        <end position="291"/>
    </location>
</feature>
<evidence type="ECO:0000313" key="2">
    <source>
        <dbReference type="EMBL" id="CAA9241531.1"/>
    </source>
</evidence>
<feature type="non-terminal residue" evidence="2">
    <location>
        <position position="1"/>
    </location>
</feature>
<feature type="compositionally biased region" description="Basic residues" evidence="1">
    <location>
        <begin position="190"/>
        <end position="199"/>
    </location>
</feature>
<feature type="compositionally biased region" description="Low complexity" evidence="1">
    <location>
        <begin position="27"/>
        <end position="42"/>
    </location>
</feature>
<feature type="compositionally biased region" description="Low complexity" evidence="1">
    <location>
        <begin position="108"/>
        <end position="122"/>
    </location>
</feature>
<feature type="compositionally biased region" description="Gly residues" evidence="1">
    <location>
        <begin position="177"/>
        <end position="188"/>
    </location>
</feature>
<feature type="compositionally biased region" description="Gly residues" evidence="1">
    <location>
        <begin position="96"/>
        <end position="107"/>
    </location>
</feature>
<dbReference type="AlphaFoldDB" id="A0A6J4I676"/>
<feature type="non-terminal residue" evidence="2">
    <location>
        <position position="436"/>
    </location>
</feature>
<organism evidence="2">
    <name type="scientific">uncultured Acetobacteraceae bacterium</name>
    <dbReference type="NCBI Taxonomy" id="169975"/>
    <lineage>
        <taxon>Bacteria</taxon>
        <taxon>Pseudomonadati</taxon>
        <taxon>Pseudomonadota</taxon>
        <taxon>Alphaproteobacteria</taxon>
        <taxon>Acetobacterales</taxon>
        <taxon>Acetobacteraceae</taxon>
        <taxon>environmental samples</taxon>
    </lineage>
</organism>
<reference evidence="2" key="1">
    <citation type="submission" date="2020-02" db="EMBL/GenBank/DDBJ databases">
        <authorList>
            <person name="Meier V. D."/>
        </authorList>
    </citation>
    <scope>NUCLEOTIDE SEQUENCE</scope>
    <source>
        <strain evidence="2">AVDCRST_MAG04</strain>
    </source>
</reference>